<name>A0A8J4U4C3_CLAMG</name>
<reference evidence="2" key="1">
    <citation type="submission" date="2020-07" db="EMBL/GenBank/DDBJ databases">
        <title>Clarias magur genome sequencing, assembly and annotation.</title>
        <authorList>
            <person name="Kushwaha B."/>
            <person name="Kumar R."/>
            <person name="Das P."/>
            <person name="Joshi C.G."/>
            <person name="Kumar D."/>
            <person name="Nagpure N.S."/>
            <person name="Pandey M."/>
            <person name="Agarwal S."/>
            <person name="Srivastava S."/>
            <person name="Singh M."/>
            <person name="Sahoo L."/>
            <person name="Jayasankar P."/>
            <person name="Meher P.K."/>
            <person name="Koringa P.G."/>
            <person name="Iquebal M.A."/>
            <person name="Das S.P."/>
            <person name="Bit A."/>
            <person name="Patnaik S."/>
            <person name="Patel N."/>
            <person name="Shah T.M."/>
            <person name="Hinsu A."/>
            <person name="Jena J.K."/>
        </authorList>
    </citation>
    <scope>NUCLEOTIDE SEQUENCE</scope>
    <source>
        <strain evidence="2">CIFAMagur01</strain>
        <tissue evidence="2">Testis</tissue>
    </source>
</reference>
<gene>
    <name evidence="2" type="ORF">DAT39_019777</name>
</gene>
<organism evidence="2 3">
    <name type="scientific">Clarias magur</name>
    <name type="common">Asian catfish</name>
    <name type="synonym">Macropteronotus magur</name>
    <dbReference type="NCBI Taxonomy" id="1594786"/>
    <lineage>
        <taxon>Eukaryota</taxon>
        <taxon>Metazoa</taxon>
        <taxon>Chordata</taxon>
        <taxon>Craniata</taxon>
        <taxon>Vertebrata</taxon>
        <taxon>Euteleostomi</taxon>
        <taxon>Actinopterygii</taxon>
        <taxon>Neopterygii</taxon>
        <taxon>Teleostei</taxon>
        <taxon>Ostariophysi</taxon>
        <taxon>Siluriformes</taxon>
        <taxon>Clariidae</taxon>
        <taxon>Clarias</taxon>
    </lineage>
</organism>
<comment type="caution">
    <text evidence="2">The sequence shown here is derived from an EMBL/GenBank/DDBJ whole genome shotgun (WGS) entry which is preliminary data.</text>
</comment>
<feature type="region of interest" description="Disordered" evidence="1">
    <location>
        <begin position="1"/>
        <end position="20"/>
    </location>
</feature>
<evidence type="ECO:0000313" key="3">
    <source>
        <dbReference type="Proteomes" id="UP000727407"/>
    </source>
</evidence>
<dbReference type="Proteomes" id="UP000727407">
    <property type="component" value="Unassembled WGS sequence"/>
</dbReference>
<protein>
    <submittedName>
        <fullName evidence="2">Uncharacterized protein</fullName>
    </submittedName>
</protein>
<accession>A0A8J4U4C3</accession>
<evidence type="ECO:0000256" key="1">
    <source>
        <dbReference type="SAM" id="MobiDB-lite"/>
    </source>
</evidence>
<dbReference type="AlphaFoldDB" id="A0A8J4U4C3"/>
<evidence type="ECO:0000313" key="2">
    <source>
        <dbReference type="EMBL" id="KAF5890510.1"/>
    </source>
</evidence>
<keyword evidence="3" id="KW-1185">Reference proteome</keyword>
<dbReference type="EMBL" id="QNUK01000676">
    <property type="protein sequence ID" value="KAF5890510.1"/>
    <property type="molecule type" value="Genomic_DNA"/>
</dbReference>
<feature type="compositionally biased region" description="Basic and acidic residues" evidence="1">
    <location>
        <begin position="77"/>
        <end position="89"/>
    </location>
</feature>
<feature type="compositionally biased region" description="Polar residues" evidence="1">
    <location>
        <begin position="1"/>
        <end position="15"/>
    </location>
</feature>
<sequence length="123" mass="13588">MSIRSLFTQPTLQQRSSNTESSLLLNLSASSCSESVSETQQAPPPPGPTARVDDGTEELSAAQLHRNLGRSCVRSPDQQERRQDADLQHLKRNRVYPNTAEIPILAGLHSLTITSARLNMDFF</sequence>
<feature type="region of interest" description="Disordered" evidence="1">
    <location>
        <begin position="32"/>
        <end position="92"/>
    </location>
</feature>
<dbReference type="PROSITE" id="PS51257">
    <property type="entry name" value="PROKAR_LIPOPROTEIN"/>
    <property type="match status" value="1"/>
</dbReference>
<proteinExistence type="predicted"/>